<evidence type="ECO:0000313" key="2">
    <source>
        <dbReference type="EMBL" id="CUN13866.1"/>
    </source>
</evidence>
<evidence type="ECO:0000313" key="3">
    <source>
        <dbReference type="Proteomes" id="UP000095673"/>
    </source>
</evidence>
<dbReference type="InterPro" id="IPR006660">
    <property type="entry name" value="Arsenate_reductase-like"/>
</dbReference>
<dbReference type="SUPFAM" id="SSF52833">
    <property type="entry name" value="Thioredoxin-like"/>
    <property type="match status" value="1"/>
</dbReference>
<dbReference type="InterPro" id="IPR036249">
    <property type="entry name" value="Thioredoxin-like_sf"/>
</dbReference>
<evidence type="ECO:0000256" key="1">
    <source>
        <dbReference type="PROSITE-ProRule" id="PRU01282"/>
    </source>
</evidence>
<proteinExistence type="inferred from homology"/>
<reference evidence="2 3" key="1">
    <citation type="submission" date="2015-09" db="EMBL/GenBank/DDBJ databases">
        <authorList>
            <consortium name="Pathogen Informatics"/>
        </authorList>
    </citation>
    <scope>NUCLEOTIDE SEQUENCE [LARGE SCALE GENOMIC DNA]</scope>
    <source>
        <strain evidence="2 3">2789STDY5834968</strain>
    </source>
</reference>
<accession>A0A173UHN0</accession>
<dbReference type="PROSITE" id="PS51353">
    <property type="entry name" value="ARSC"/>
    <property type="match status" value="1"/>
</dbReference>
<sequence>MKPRTANSMNIQIFGTKKCNDTKKAQRFFKERGIKFQFIDMKEKGMSKGEFNPVAQVNGGLDNMINWDGKDKDLLALIKYIADEDKLDKVLENPQVIKTPVVRNGRQSTIGYRPDVWKTWK</sequence>
<dbReference type="EMBL" id="CYXM01000010">
    <property type="protein sequence ID" value="CUN13866.1"/>
    <property type="molecule type" value="Genomic_DNA"/>
</dbReference>
<dbReference type="Pfam" id="PF03960">
    <property type="entry name" value="ArsC"/>
    <property type="match status" value="1"/>
</dbReference>
<dbReference type="PANTHER" id="PTHR30041">
    <property type="entry name" value="ARSENATE REDUCTASE"/>
    <property type="match status" value="1"/>
</dbReference>
<name>A0A173UHN0_9FIRM</name>
<dbReference type="Gene3D" id="3.40.30.10">
    <property type="entry name" value="Glutaredoxin"/>
    <property type="match status" value="1"/>
</dbReference>
<gene>
    <name evidence="2" type="ORF">ERS852580_02159</name>
</gene>
<dbReference type="AlphaFoldDB" id="A0A173UHN0"/>
<organism evidence="2 3">
    <name type="scientific">Agathobacter rectalis</name>
    <dbReference type="NCBI Taxonomy" id="39491"/>
    <lineage>
        <taxon>Bacteria</taxon>
        <taxon>Bacillati</taxon>
        <taxon>Bacillota</taxon>
        <taxon>Clostridia</taxon>
        <taxon>Lachnospirales</taxon>
        <taxon>Lachnospiraceae</taxon>
        <taxon>Agathobacter</taxon>
    </lineage>
</organism>
<protein>
    <submittedName>
        <fullName evidence="2">Putative reductase</fullName>
    </submittedName>
</protein>
<dbReference type="PANTHER" id="PTHR30041:SF8">
    <property type="entry name" value="PROTEIN YFFB"/>
    <property type="match status" value="1"/>
</dbReference>
<comment type="similarity">
    <text evidence="1">Belongs to the ArsC family.</text>
</comment>
<dbReference type="Proteomes" id="UP000095673">
    <property type="component" value="Unassembled WGS sequence"/>
</dbReference>